<dbReference type="GO" id="GO:0005524">
    <property type="term" value="F:ATP binding"/>
    <property type="evidence" value="ECO:0007669"/>
    <property type="project" value="UniProtKB-KW"/>
</dbReference>
<dbReference type="PANTHER" id="PTHR45772:SF8">
    <property type="entry name" value="HIGH-AFFINITY BRANCHED-CHAIN AMINO ACID TRANSPORT ATP-BINDING PROTEIN"/>
    <property type="match status" value="1"/>
</dbReference>
<dbReference type="AlphaFoldDB" id="A0A2W5N9K7"/>
<evidence type="ECO:0000313" key="5">
    <source>
        <dbReference type="EMBL" id="PZQ50166.1"/>
    </source>
</evidence>
<feature type="domain" description="ABC transporter" evidence="4">
    <location>
        <begin position="6"/>
        <end position="237"/>
    </location>
</feature>
<evidence type="ECO:0000256" key="1">
    <source>
        <dbReference type="ARBA" id="ARBA00022448"/>
    </source>
</evidence>
<dbReference type="GO" id="GO:0005886">
    <property type="term" value="C:plasma membrane"/>
    <property type="evidence" value="ECO:0007669"/>
    <property type="project" value="TreeGrafter"/>
</dbReference>
<dbReference type="SUPFAM" id="SSF52540">
    <property type="entry name" value="P-loop containing nucleoside triphosphate hydrolases"/>
    <property type="match status" value="1"/>
</dbReference>
<proteinExistence type="predicted"/>
<dbReference type="Gene3D" id="3.40.50.300">
    <property type="entry name" value="P-loop containing nucleotide triphosphate hydrolases"/>
    <property type="match status" value="1"/>
</dbReference>
<dbReference type="EMBL" id="QFPW01000005">
    <property type="protein sequence ID" value="PZQ50166.1"/>
    <property type="molecule type" value="Genomic_DNA"/>
</dbReference>
<dbReference type="GO" id="GO:0016887">
    <property type="term" value="F:ATP hydrolysis activity"/>
    <property type="evidence" value="ECO:0007669"/>
    <property type="project" value="InterPro"/>
</dbReference>
<name>A0A2W5N9K7_RHOSU</name>
<evidence type="ECO:0000256" key="2">
    <source>
        <dbReference type="ARBA" id="ARBA00022741"/>
    </source>
</evidence>
<accession>A0A2W5N9K7</accession>
<dbReference type="Proteomes" id="UP000249185">
    <property type="component" value="Unassembled WGS sequence"/>
</dbReference>
<organism evidence="5 6">
    <name type="scientific">Rhodovulum sulfidophilum</name>
    <name type="common">Rhodobacter sulfidophilus</name>
    <dbReference type="NCBI Taxonomy" id="35806"/>
    <lineage>
        <taxon>Bacteria</taxon>
        <taxon>Pseudomonadati</taxon>
        <taxon>Pseudomonadota</taxon>
        <taxon>Alphaproteobacteria</taxon>
        <taxon>Rhodobacterales</taxon>
        <taxon>Paracoccaceae</taxon>
        <taxon>Rhodovulum</taxon>
    </lineage>
</organism>
<evidence type="ECO:0000313" key="6">
    <source>
        <dbReference type="Proteomes" id="UP000249185"/>
    </source>
</evidence>
<dbReference type="InterPro" id="IPR027417">
    <property type="entry name" value="P-loop_NTPase"/>
</dbReference>
<dbReference type="SMART" id="SM00382">
    <property type="entry name" value="AAA"/>
    <property type="match status" value="1"/>
</dbReference>
<keyword evidence="2" id="KW-0547">Nucleotide-binding</keyword>
<protein>
    <submittedName>
        <fullName evidence="5">ABC transporter ATP-binding protein</fullName>
    </submittedName>
</protein>
<gene>
    <name evidence="5" type="ORF">DI556_08855</name>
</gene>
<keyword evidence="1" id="KW-0813">Transport</keyword>
<keyword evidence="3 5" id="KW-0067">ATP-binding</keyword>
<dbReference type="InterPro" id="IPR003593">
    <property type="entry name" value="AAA+_ATPase"/>
</dbReference>
<evidence type="ECO:0000256" key="3">
    <source>
        <dbReference type="ARBA" id="ARBA00022840"/>
    </source>
</evidence>
<dbReference type="PANTHER" id="PTHR45772">
    <property type="entry name" value="CONSERVED COMPONENT OF ABC TRANSPORTER FOR NATURAL AMINO ACIDS-RELATED"/>
    <property type="match status" value="1"/>
</dbReference>
<dbReference type="PROSITE" id="PS50893">
    <property type="entry name" value="ABC_TRANSPORTER_2"/>
    <property type="match status" value="1"/>
</dbReference>
<evidence type="ECO:0000259" key="4">
    <source>
        <dbReference type="PROSITE" id="PS50893"/>
    </source>
</evidence>
<dbReference type="InterPro" id="IPR051120">
    <property type="entry name" value="ABC_AA/LPS_Transport"/>
</dbReference>
<comment type="caution">
    <text evidence="5">The sequence shown here is derived from an EMBL/GenBank/DDBJ whole genome shotgun (WGS) entry which is preliminary data.</text>
</comment>
<dbReference type="Pfam" id="PF00005">
    <property type="entry name" value="ABC_tran"/>
    <property type="match status" value="1"/>
</dbReference>
<sequence length="241" mass="26413">MSAAILYTEDITKQFGGMKAVAGVNLEILKGEIHCLIGPNGAGKSTMFKLIVGYHEPTAGRIFFDGLEVTEAKAFARVQRGMSIKMQKPSVFKELPARLNLRVALQRKTGADRIAAEEDRLLRLLDLAEHAEKPAGLLSHGQQQWLEIGMALALDPKLLLLDEPTAGMSDEETFRTGELIKRLNAEGMTILAVEHDMSFVKQIADRVTVMHLGEVFAKGRINDIIADEGVAEIYLGKGHGH</sequence>
<reference evidence="5 6" key="1">
    <citation type="submission" date="2017-08" db="EMBL/GenBank/DDBJ databases">
        <title>Infants hospitalized years apart are colonized by the same room-sourced microbial strains.</title>
        <authorList>
            <person name="Brooks B."/>
            <person name="Olm M.R."/>
            <person name="Firek B.A."/>
            <person name="Baker R."/>
            <person name="Thomas B.C."/>
            <person name="Morowitz M.J."/>
            <person name="Banfield J.F."/>
        </authorList>
    </citation>
    <scope>NUCLEOTIDE SEQUENCE [LARGE SCALE GENOMIC DNA]</scope>
    <source>
        <strain evidence="5">S2_005_002_R2_34</strain>
    </source>
</reference>
<dbReference type="InterPro" id="IPR003439">
    <property type="entry name" value="ABC_transporter-like_ATP-bd"/>
</dbReference>